<dbReference type="EMBL" id="CP120682">
    <property type="protein sequence ID" value="WKN38700.1"/>
    <property type="molecule type" value="Genomic_DNA"/>
</dbReference>
<keyword evidence="1" id="KW-0812">Transmembrane</keyword>
<evidence type="ECO:0008006" key="3">
    <source>
        <dbReference type="Google" id="ProtNLM"/>
    </source>
</evidence>
<dbReference type="AlphaFoldDB" id="A0AA49GTE9"/>
<feature type="transmembrane region" description="Helical" evidence="1">
    <location>
        <begin position="21"/>
        <end position="41"/>
    </location>
</feature>
<name>A0AA49GTE9_9BACT</name>
<evidence type="ECO:0000313" key="2">
    <source>
        <dbReference type="EMBL" id="WKN38700.1"/>
    </source>
</evidence>
<proteinExistence type="predicted"/>
<keyword evidence="1" id="KW-0472">Membrane</keyword>
<keyword evidence="1" id="KW-1133">Transmembrane helix</keyword>
<gene>
    <name evidence="2" type="ORF">K4G66_08290</name>
</gene>
<reference evidence="2" key="1">
    <citation type="journal article" date="2023" name="Comput. Struct. Biotechnol. J.">
        <title>Discovery of a novel marine Bacteroidetes with a rich repertoire of carbohydrate-active enzymes.</title>
        <authorList>
            <person name="Chen B."/>
            <person name="Liu G."/>
            <person name="Chen Q."/>
            <person name="Wang H."/>
            <person name="Liu L."/>
            <person name="Tang K."/>
        </authorList>
    </citation>
    <scope>NUCLEOTIDE SEQUENCE</scope>
    <source>
        <strain evidence="2">TK19036</strain>
    </source>
</reference>
<protein>
    <recommendedName>
        <fullName evidence="3">PrgI family protein</fullName>
    </recommendedName>
</protein>
<reference evidence="2" key="2">
    <citation type="journal article" date="2024" name="Antonie Van Leeuwenhoek">
        <title>Roseihalotalea indica gen. nov., sp. nov., a halophilic Bacteroidetes from mesopelagic Southwest Indian Ocean with higher carbohydrate metabolic potential.</title>
        <authorList>
            <person name="Chen B."/>
            <person name="Zhang M."/>
            <person name="Lin D."/>
            <person name="Ye J."/>
            <person name="Tang K."/>
        </authorList>
    </citation>
    <scope>NUCLEOTIDE SEQUENCE</scope>
    <source>
        <strain evidence="2">TK19036</strain>
    </source>
</reference>
<feature type="transmembrane region" description="Helical" evidence="1">
    <location>
        <begin position="47"/>
        <end position="63"/>
    </location>
</feature>
<evidence type="ECO:0000256" key="1">
    <source>
        <dbReference type="SAM" id="Phobius"/>
    </source>
</evidence>
<organism evidence="2">
    <name type="scientific">Roseihalotalea indica</name>
    <dbReference type="NCBI Taxonomy" id="2867963"/>
    <lineage>
        <taxon>Bacteria</taxon>
        <taxon>Pseudomonadati</taxon>
        <taxon>Bacteroidota</taxon>
        <taxon>Cytophagia</taxon>
        <taxon>Cytophagales</taxon>
        <taxon>Catalimonadaceae</taxon>
        <taxon>Roseihalotalea</taxon>
    </lineage>
</organism>
<sequence>MKTFKTMEKKAQLLGLPMQDLFALLFGLSLAMVFGIVVNFFVPVTKYYFLAVLIVVVVAFLLLKRINRYKHPSFLFSYLSYHFFQSRRLEVWQYPAGSNNQKFASSPFTKKP</sequence>
<accession>A0AA49GTE9</accession>